<dbReference type="InterPro" id="IPR015883">
    <property type="entry name" value="Glyco_hydro_20_cat"/>
</dbReference>
<accession>A0A077EI99</accession>
<dbReference type="HOGENOM" id="CLU_007082_5_0_10"/>
<sequence length="759" mass="86199">MLFFKNNNPKMKMNKVLISLLMSSAAPFLVSAQNNFDIIPKPSSVSLKNGEYIFPQTVKISISPEFANVKSLLSDYSAFKEEKNIVSTKNTNSGDIRIVKDRQNKFASGAYRLSVNNKGIQIEASDIAGAINGVHTFVQLGLLQKDPSRLSYASIEDQPRFSYRGLHLDASRHFYPLSFLKKYIDLMALYKFNNFHWHLTDGAGWRLEIKKYPELTNKAAWRTHANWKDWWQNGRQYTEQGNPNASGGFYTQKEAKELVKYAAERGINIIPEIEMPGHSEEVLAVYPELSCSGKPYTQSEFCIGNPKTFEFLQNAIDEVLEIFPSKYIHIGGDEADKKHWASCPKDQALMKKEGLKSVDELQSYAIRKMDQYLQSKGRKLIGWDEILDGGLTPGATVMSWRGESGGIAAANAGHDVIMTPGEFLYFDSYQTDPRTQPEAIGGYLPLDKVYSYNPIPAVLKEEKAKHVLGAQANLWAEYVPTTEHVEYMVFPRALALAEVNWTAFENKNIQDFTKRLQSHYKILQQLQVNYYRPSYNIYSIVKFDSSSGTNKVSLVTEQMSSENIRYTLDGKEPTNESLIYKEPFILNRSAKVKAAYFMNAIKTGPVLDLDIDIHKAIGKKVIYNNKWDGYEAQKEQTLTNGVFGGLTYHDKQWQGFTKDIDVVVDFEKKETFNTVAMRFMQIIGPGVFMPGEMKVLVSDDGVGYKEIGIVKNDIPDAESKLTFKRFELKLKTPIQARYLKIIAPNTKKGYLFTDEIIVY</sequence>
<dbReference type="PRINTS" id="PR00738">
    <property type="entry name" value="GLHYDRLASE20"/>
</dbReference>
<dbReference type="Pfam" id="PF13290">
    <property type="entry name" value="CHB_HEX_C_1"/>
    <property type="match status" value="1"/>
</dbReference>
<keyword evidence="7" id="KW-0732">Signal</keyword>
<evidence type="ECO:0000256" key="2">
    <source>
        <dbReference type="ARBA" id="ARBA00006285"/>
    </source>
</evidence>
<dbReference type="PANTHER" id="PTHR22600">
    <property type="entry name" value="BETA-HEXOSAMINIDASE"/>
    <property type="match status" value="1"/>
</dbReference>
<evidence type="ECO:0000259" key="10">
    <source>
        <dbReference type="Pfam" id="PF13290"/>
    </source>
</evidence>
<evidence type="ECO:0000313" key="12">
    <source>
        <dbReference type="Proteomes" id="UP000028933"/>
    </source>
</evidence>
<dbReference type="KEGG" id="eao:BD94_2468"/>
<evidence type="ECO:0000259" key="9">
    <source>
        <dbReference type="Pfam" id="PF02838"/>
    </source>
</evidence>
<feature type="domain" description="Beta-hexosaminidase bacterial type N-terminal" evidence="9">
    <location>
        <begin position="37"/>
        <end position="158"/>
    </location>
</feature>
<dbReference type="InterPro" id="IPR025705">
    <property type="entry name" value="Beta_hexosaminidase_sua/sub"/>
</dbReference>
<feature type="domain" description="Glycoside hydrolase family 20 catalytic" evidence="8">
    <location>
        <begin position="161"/>
        <end position="503"/>
    </location>
</feature>
<comment type="catalytic activity">
    <reaction evidence="1">
        <text>Hydrolysis of terminal non-reducing N-acetyl-D-hexosamine residues in N-acetyl-beta-D-hexosaminides.</text>
        <dbReference type="EC" id="3.2.1.52"/>
    </reaction>
</comment>
<evidence type="ECO:0000256" key="4">
    <source>
        <dbReference type="ARBA" id="ARBA00022801"/>
    </source>
</evidence>
<dbReference type="eggNOG" id="COG3525">
    <property type="taxonomic scope" value="Bacteria"/>
</dbReference>
<proteinExistence type="inferred from homology"/>
<evidence type="ECO:0000259" key="8">
    <source>
        <dbReference type="Pfam" id="PF00728"/>
    </source>
</evidence>
<dbReference type="EC" id="3.2.1.52" evidence="3"/>
<dbReference type="CDD" id="cd06563">
    <property type="entry name" value="GH20_chitobiase-like"/>
    <property type="match status" value="1"/>
</dbReference>
<dbReference type="AlphaFoldDB" id="A0A077EI99"/>
<evidence type="ECO:0000256" key="5">
    <source>
        <dbReference type="ARBA" id="ARBA00023295"/>
    </source>
</evidence>
<comment type="similarity">
    <text evidence="2">Belongs to the glycosyl hydrolase 20 family.</text>
</comment>
<dbReference type="SUPFAM" id="SSF51445">
    <property type="entry name" value="(Trans)glycosidases"/>
    <property type="match status" value="1"/>
</dbReference>
<organism evidence="11 12">
    <name type="scientific">Elizabethkingia anophelis NUHP1</name>
    <dbReference type="NCBI Taxonomy" id="1338011"/>
    <lineage>
        <taxon>Bacteria</taxon>
        <taxon>Pseudomonadati</taxon>
        <taxon>Bacteroidota</taxon>
        <taxon>Flavobacteriia</taxon>
        <taxon>Flavobacteriales</taxon>
        <taxon>Weeksellaceae</taxon>
        <taxon>Elizabethkingia</taxon>
    </lineage>
</organism>
<reference evidence="11 12" key="1">
    <citation type="journal article" date="2013" name="Lancet">
        <title>First case of E anophelis outbreak in an intensive-care unit.</title>
        <authorList>
            <person name="Teo J."/>
            <person name="Tan S.Y."/>
            <person name="Tay M."/>
            <person name="Ding Y."/>
            <person name="Kjelleberg S."/>
            <person name="Givskov M."/>
            <person name="Lin R.T."/>
            <person name="Yang L."/>
        </authorList>
    </citation>
    <scope>NUCLEOTIDE SEQUENCE [LARGE SCALE GENOMIC DNA]</scope>
    <source>
        <strain evidence="11 12">NUHP1</strain>
    </source>
</reference>
<dbReference type="GO" id="GO:0005975">
    <property type="term" value="P:carbohydrate metabolic process"/>
    <property type="evidence" value="ECO:0007669"/>
    <property type="project" value="InterPro"/>
</dbReference>
<dbReference type="Pfam" id="PF02838">
    <property type="entry name" value="Glyco_hydro_20b"/>
    <property type="match status" value="1"/>
</dbReference>
<keyword evidence="5" id="KW-0326">Glycosidase</keyword>
<feature type="signal peptide" evidence="7">
    <location>
        <begin position="1"/>
        <end position="32"/>
    </location>
</feature>
<dbReference type="PANTHER" id="PTHR22600:SF57">
    <property type="entry name" value="BETA-N-ACETYLHEXOSAMINIDASE"/>
    <property type="match status" value="1"/>
</dbReference>
<evidence type="ECO:0000256" key="3">
    <source>
        <dbReference type="ARBA" id="ARBA00012663"/>
    </source>
</evidence>
<evidence type="ECO:0000256" key="7">
    <source>
        <dbReference type="SAM" id="SignalP"/>
    </source>
</evidence>
<dbReference type="Pfam" id="PF00728">
    <property type="entry name" value="Glyco_hydro_20"/>
    <property type="match status" value="1"/>
</dbReference>
<dbReference type="Gene3D" id="3.20.20.80">
    <property type="entry name" value="Glycosidases"/>
    <property type="match status" value="1"/>
</dbReference>
<feature type="domain" description="GH29D-like beta-sandwich" evidence="10">
    <location>
        <begin position="549"/>
        <end position="603"/>
    </location>
</feature>
<evidence type="ECO:0000313" key="11">
    <source>
        <dbReference type="EMBL" id="AIL46243.1"/>
    </source>
</evidence>
<dbReference type="STRING" id="1338011.BD94_2468"/>
<feature type="active site" description="Proton donor" evidence="6">
    <location>
        <position position="334"/>
    </location>
</feature>
<dbReference type="SUPFAM" id="SSF55545">
    <property type="entry name" value="beta-N-acetylhexosaminidase-like domain"/>
    <property type="match status" value="1"/>
</dbReference>
<protein>
    <recommendedName>
        <fullName evidence="3">beta-N-acetylhexosaminidase</fullName>
        <ecNumber evidence="3">3.2.1.52</ecNumber>
    </recommendedName>
</protein>
<gene>
    <name evidence="11" type="ORF">BD94_2468</name>
</gene>
<evidence type="ECO:0000256" key="1">
    <source>
        <dbReference type="ARBA" id="ARBA00001231"/>
    </source>
</evidence>
<feature type="chain" id="PRO_5001717753" description="beta-N-acetylhexosaminidase" evidence="7">
    <location>
        <begin position="33"/>
        <end position="759"/>
    </location>
</feature>
<name>A0A077EI99_9FLAO</name>
<dbReference type="Proteomes" id="UP000028933">
    <property type="component" value="Chromosome"/>
</dbReference>
<evidence type="ECO:0000256" key="6">
    <source>
        <dbReference type="PIRSR" id="PIRSR625705-1"/>
    </source>
</evidence>
<dbReference type="GO" id="GO:0004563">
    <property type="term" value="F:beta-N-acetylhexosaminidase activity"/>
    <property type="evidence" value="ECO:0007669"/>
    <property type="project" value="UniProtKB-EC"/>
</dbReference>
<dbReference type="InterPro" id="IPR008979">
    <property type="entry name" value="Galactose-bd-like_sf"/>
</dbReference>
<dbReference type="InterPro" id="IPR059177">
    <property type="entry name" value="GH29D-like_dom"/>
</dbReference>
<dbReference type="SUPFAM" id="SSF49785">
    <property type="entry name" value="Galactose-binding domain-like"/>
    <property type="match status" value="1"/>
</dbReference>
<dbReference type="GO" id="GO:0016020">
    <property type="term" value="C:membrane"/>
    <property type="evidence" value="ECO:0007669"/>
    <property type="project" value="TreeGrafter"/>
</dbReference>
<dbReference type="Gene3D" id="2.60.120.260">
    <property type="entry name" value="Galactose-binding domain-like"/>
    <property type="match status" value="1"/>
</dbReference>
<dbReference type="Gene3D" id="3.30.379.10">
    <property type="entry name" value="Chitobiase/beta-hexosaminidase domain 2-like"/>
    <property type="match status" value="1"/>
</dbReference>
<dbReference type="InterPro" id="IPR029018">
    <property type="entry name" value="Hex-like_dom2"/>
</dbReference>
<dbReference type="EMBL" id="CP007547">
    <property type="protein sequence ID" value="AIL46243.1"/>
    <property type="molecule type" value="Genomic_DNA"/>
</dbReference>
<dbReference type="GO" id="GO:0030203">
    <property type="term" value="P:glycosaminoglycan metabolic process"/>
    <property type="evidence" value="ECO:0007669"/>
    <property type="project" value="TreeGrafter"/>
</dbReference>
<dbReference type="InterPro" id="IPR015882">
    <property type="entry name" value="HEX_bac_N"/>
</dbReference>
<keyword evidence="4" id="KW-0378">Hydrolase</keyword>
<dbReference type="InterPro" id="IPR017853">
    <property type="entry name" value="GH"/>
</dbReference>